<proteinExistence type="predicted"/>
<dbReference type="VEuPathDB" id="FungiDB:MYCTH_2124283"/>
<dbReference type="RefSeq" id="XP_003660592.1">
    <property type="nucleotide sequence ID" value="XM_003660544.1"/>
</dbReference>
<dbReference type="HOGENOM" id="CLU_1587628_0_0_1"/>
<protein>
    <submittedName>
        <fullName evidence="1">Uncharacterized protein</fullName>
    </submittedName>
</protein>
<evidence type="ECO:0000313" key="1">
    <source>
        <dbReference type="EMBL" id="AEO55347.1"/>
    </source>
</evidence>
<keyword evidence="2" id="KW-1185">Reference proteome</keyword>
<dbReference type="GeneID" id="11508277"/>
<dbReference type="Proteomes" id="UP000007322">
    <property type="component" value="Chromosome 1"/>
</dbReference>
<dbReference type="InParanoid" id="G2Q4F2"/>
<dbReference type="EMBL" id="CP003002">
    <property type="protein sequence ID" value="AEO55347.1"/>
    <property type="molecule type" value="Genomic_DNA"/>
</dbReference>
<dbReference type="AlphaFoldDB" id="G2Q4F2"/>
<accession>G2Q4F2</accession>
<dbReference type="KEGG" id="mtm:MYCTH_2124283"/>
<evidence type="ECO:0000313" key="2">
    <source>
        <dbReference type="Proteomes" id="UP000007322"/>
    </source>
</evidence>
<name>G2Q4F2_THET4</name>
<reference evidence="1 2" key="1">
    <citation type="journal article" date="2011" name="Nat. Biotechnol.">
        <title>Comparative genomic analysis of the thermophilic biomass-degrading fungi Myceliophthora thermophila and Thielavia terrestris.</title>
        <authorList>
            <person name="Berka R.M."/>
            <person name="Grigoriev I.V."/>
            <person name="Otillar R."/>
            <person name="Salamov A."/>
            <person name="Grimwood J."/>
            <person name="Reid I."/>
            <person name="Ishmael N."/>
            <person name="John T."/>
            <person name="Darmond C."/>
            <person name="Moisan M.-C."/>
            <person name="Henrissat B."/>
            <person name="Coutinho P.M."/>
            <person name="Lombard V."/>
            <person name="Natvig D.O."/>
            <person name="Lindquist E."/>
            <person name="Schmutz J."/>
            <person name="Lucas S."/>
            <person name="Harris P."/>
            <person name="Powlowski J."/>
            <person name="Bellemare A."/>
            <person name="Taylor D."/>
            <person name="Butler G."/>
            <person name="de Vries R.P."/>
            <person name="Allijn I.E."/>
            <person name="van den Brink J."/>
            <person name="Ushinsky S."/>
            <person name="Storms R."/>
            <person name="Powell A.J."/>
            <person name="Paulsen I.T."/>
            <person name="Elbourne L.D.H."/>
            <person name="Baker S.E."/>
            <person name="Magnuson J."/>
            <person name="LaBoissiere S."/>
            <person name="Clutterbuck A.J."/>
            <person name="Martinez D."/>
            <person name="Wogulis M."/>
            <person name="de Leon A.L."/>
            <person name="Rey M.W."/>
            <person name="Tsang A."/>
        </authorList>
    </citation>
    <scope>NUCLEOTIDE SEQUENCE [LARGE SCALE GENOMIC DNA]</scope>
    <source>
        <strain evidence="2">ATCC 42464 / BCRC 31852 / DSM 1799</strain>
    </source>
</reference>
<organism evidence="1 2">
    <name type="scientific">Thermothelomyces thermophilus (strain ATCC 42464 / BCRC 31852 / DSM 1799)</name>
    <name type="common">Sporotrichum thermophile</name>
    <dbReference type="NCBI Taxonomy" id="573729"/>
    <lineage>
        <taxon>Eukaryota</taxon>
        <taxon>Fungi</taxon>
        <taxon>Dikarya</taxon>
        <taxon>Ascomycota</taxon>
        <taxon>Pezizomycotina</taxon>
        <taxon>Sordariomycetes</taxon>
        <taxon>Sordariomycetidae</taxon>
        <taxon>Sordariales</taxon>
        <taxon>Chaetomiaceae</taxon>
        <taxon>Thermothelomyces</taxon>
    </lineage>
</organism>
<gene>
    <name evidence="1" type="ORF">MYCTH_2124283</name>
</gene>
<sequence length="168" mass="18835">MSLVQGRRGFWTVPPVLKWTTWMLNIRIPIPIRRTPVRRTRRTCPCPGPRPEQFLQKEPKKAFDDTFFVLPGSSVGLRWTAVILNEVDRQQGVSSPVHTRVRQNLCGDAPGFPGRLFCKAVSEPKKPPPQTERCAADREATCLLIGSVASLASVISEICPEWTELVAM</sequence>